<evidence type="ECO:0000313" key="2">
    <source>
        <dbReference type="Proteomes" id="UP000192582"/>
    </source>
</evidence>
<evidence type="ECO:0000313" key="1">
    <source>
        <dbReference type="EMBL" id="SMB81426.1"/>
    </source>
</evidence>
<dbReference type="OrthoDB" id="69890at2"/>
<dbReference type="Proteomes" id="UP000192582">
    <property type="component" value="Unassembled WGS sequence"/>
</dbReference>
<name>A0A1W1UK04_9DEIO</name>
<gene>
    <name evidence="1" type="ORF">SAMN00790413_04580</name>
</gene>
<protein>
    <submittedName>
        <fullName evidence="1">Uncharacterized protein</fullName>
    </submittedName>
</protein>
<dbReference type="RefSeq" id="WP_139806491.1">
    <property type="nucleotide sequence ID" value="NZ_FWWU01000005.1"/>
</dbReference>
<organism evidence="1 2">
    <name type="scientific">Deinococcus hopiensis KR-140</name>
    <dbReference type="NCBI Taxonomy" id="695939"/>
    <lineage>
        <taxon>Bacteria</taxon>
        <taxon>Thermotogati</taxon>
        <taxon>Deinococcota</taxon>
        <taxon>Deinococci</taxon>
        <taxon>Deinococcales</taxon>
        <taxon>Deinococcaceae</taxon>
        <taxon>Deinococcus</taxon>
    </lineage>
</organism>
<sequence>MKLHDAIEQLYVAFFTVNRPKRIICESYGLSEGELKQLLTYPLRELRSPILCSYLFDAVYNVGVWDDFRFFLPRLLETFTIEEIDLSSIAERIKYGQDKRFPLSQSQKTALKDFAKSYWDDILYKEPMYGLMILSLGTLGPFGVQRDELLYIWRNHPNRALILAFAAQYNNTVPPEWDRTELVGWLEEAFFTTTNEEVATLLSNAVIYLEAAESKFDA</sequence>
<reference evidence="1 2" key="1">
    <citation type="submission" date="2017-04" db="EMBL/GenBank/DDBJ databases">
        <authorList>
            <person name="Afonso C.L."/>
            <person name="Miller P.J."/>
            <person name="Scott M.A."/>
            <person name="Spackman E."/>
            <person name="Goraichik I."/>
            <person name="Dimitrov K.M."/>
            <person name="Suarez D.L."/>
            <person name="Swayne D.E."/>
        </authorList>
    </citation>
    <scope>NUCLEOTIDE SEQUENCE [LARGE SCALE GENOMIC DNA]</scope>
    <source>
        <strain evidence="1 2">KR-140</strain>
    </source>
</reference>
<keyword evidence="2" id="KW-1185">Reference proteome</keyword>
<proteinExistence type="predicted"/>
<dbReference type="AlphaFoldDB" id="A0A1W1UK04"/>
<accession>A0A1W1UK04</accession>
<dbReference type="EMBL" id="FWWU01000005">
    <property type="protein sequence ID" value="SMB81426.1"/>
    <property type="molecule type" value="Genomic_DNA"/>
</dbReference>